<dbReference type="EMBL" id="CALOZG010000085">
    <property type="protein sequence ID" value="CAH4037604.1"/>
    <property type="molecule type" value="Genomic_DNA"/>
</dbReference>
<protein>
    <recommendedName>
        <fullName evidence="2">Neurotransmitter-gated ion-channel ligand-binding domain-containing protein</fullName>
    </recommendedName>
</protein>
<keyword evidence="1" id="KW-0472">Membrane</keyword>
<feature type="transmembrane region" description="Helical" evidence="1">
    <location>
        <begin position="310"/>
        <end position="331"/>
    </location>
</feature>
<feature type="transmembrane region" description="Helical" evidence="1">
    <location>
        <begin position="379"/>
        <end position="396"/>
    </location>
</feature>
<keyword evidence="4" id="KW-1185">Reference proteome</keyword>
<evidence type="ECO:0000313" key="4">
    <source>
        <dbReference type="Proteomes" id="UP001152562"/>
    </source>
</evidence>
<dbReference type="Pfam" id="PF02931">
    <property type="entry name" value="Neur_chan_LBD"/>
    <property type="match status" value="1"/>
</dbReference>
<keyword evidence="1" id="KW-0812">Transmembrane</keyword>
<feature type="transmembrane region" description="Helical" evidence="1">
    <location>
        <begin position="20"/>
        <end position="38"/>
    </location>
</feature>
<accession>A0A9P0TXP9</accession>
<evidence type="ECO:0000259" key="2">
    <source>
        <dbReference type="Pfam" id="PF02931"/>
    </source>
</evidence>
<proteinExistence type="predicted"/>
<dbReference type="SUPFAM" id="SSF63712">
    <property type="entry name" value="Nicotinic receptor ligand binding domain-like"/>
    <property type="match status" value="1"/>
</dbReference>
<name>A0A9P0TXP9_PIEBR</name>
<dbReference type="InterPro" id="IPR006202">
    <property type="entry name" value="Neur_chan_lig-bd"/>
</dbReference>
<dbReference type="InterPro" id="IPR036734">
    <property type="entry name" value="Neur_chan_lig-bd_sf"/>
</dbReference>
<comment type="caution">
    <text evidence="3">The sequence shown here is derived from an EMBL/GenBank/DDBJ whole genome shotgun (WGS) entry which is preliminary data.</text>
</comment>
<dbReference type="Proteomes" id="UP001152562">
    <property type="component" value="Unassembled WGS sequence"/>
</dbReference>
<sequence length="397" mass="43305">MDTLDMLRAYGKREHEDLSWNKMSAVHIALLVATLLLFGSKRGWCGCTNMTSFSSQLDILLAEYDREVAPEGQVLVKTALDVRHAAVYERSATVRLLADLHLNWDDKRINWNSSDWGCDNALVSADRLWVPDVGVLSVATLGTEGDTSLRARLSSDGHIYWILRLDIIAPLTLQLTDWPQDQQEVVFKFGSRSHSSDEMLLTLSDLQHATVFESGTWELIRVRGAEIELNNGDFQRRVVKWIVVLRRRAAAHALAVGVVFAGSAVLLLVATILPPNTRPPLCAASAAISSLWLISALVRMPGGSSTPRAMSLLSGTCICGAIAAASAALVLRVSRCVTPPPHILRTLVTTASTFITLTPPEGGEAECSAWAAAARLLDLLIQALLIFTLFVLLCVFI</sequence>
<evidence type="ECO:0000256" key="1">
    <source>
        <dbReference type="SAM" id="Phobius"/>
    </source>
</evidence>
<keyword evidence="1" id="KW-1133">Transmembrane helix</keyword>
<evidence type="ECO:0000313" key="3">
    <source>
        <dbReference type="EMBL" id="CAH4037604.1"/>
    </source>
</evidence>
<feature type="transmembrane region" description="Helical" evidence="1">
    <location>
        <begin position="249"/>
        <end position="272"/>
    </location>
</feature>
<reference evidence="3" key="1">
    <citation type="submission" date="2022-05" db="EMBL/GenBank/DDBJ databases">
        <authorList>
            <person name="Okamura Y."/>
        </authorList>
    </citation>
    <scope>NUCLEOTIDE SEQUENCE</scope>
</reference>
<dbReference type="GO" id="GO:0005230">
    <property type="term" value="F:extracellular ligand-gated monoatomic ion channel activity"/>
    <property type="evidence" value="ECO:0007669"/>
    <property type="project" value="InterPro"/>
</dbReference>
<dbReference type="GO" id="GO:0004888">
    <property type="term" value="F:transmembrane signaling receptor activity"/>
    <property type="evidence" value="ECO:0007669"/>
    <property type="project" value="InterPro"/>
</dbReference>
<gene>
    <name evidence="3" type="ORF">PIBRA_LOCUS13250</name>
</gene>
<dbReference type="GO" id="GO:0016020">
    <property type="term" value="C:membrane"/>
    <property type="evidence" value="ECO:0007669"/>
    <property type="project" value="InterPro"/>
</dbReference>
<dbReference type="Gene3D" id="2.70.170.10">
    <property type="entry name" value="Neurotransmitter-gated ion-channel ligand-binding domain"/>
    <property type="match status" value="1"/>
</dbReference>
<feature type="transmembrane region" description="Helical" evidence="1">
    <location>
        <begin position="278"/>
        <end position="298"/>
    </location>
</feature>
<dbReference type="CDD" id="cd18989">
    <property type="entry name" value="LGIC_ECD_cation"/>
    <property type="match status" value="1"/>
</dbReference>
<feature type="domain" description="Neurotransmitter-gated ion-channel ligand-binding" evidence="2">
    <location>
        <begin position="57"/>
        <end position="248"/>
    </location>
</feature>
<dbReference type="PANTHER" id="PTHR18945">
    <property type="entry name" value="NEUROTRANSMITTER GATED ION CHANNEL"/>
    <property type="match status" value="1"/>
</dbReference>
<organism evidence="3 4">
    <name type="scientific">Pieris brassicae</name>
    <name type="common">White butterfly</name>
    <name type="synonym">Large white butterfly</name>
    <dbReference type="NCBI Taxonomy" id="7116"/>
    <lineage>
        <taxon>Eukaryota</taxon>
        <taxon>Metazoa</taxon>
        <taxon>Ecdysozoa</taxon>
        <taxon>Arthropoda</taxon>
        <taxon>Hexapoda</taxon>
        <taxon>Insecta</taxon>
        <taxon>Pterygota</taxon>
        <taxon>Neoptera</taxon>
        <taxon>Endopterygota</taxon>
        <taxon>Lepidoptera</taxon>
        <taxon>Glossata</taxon>
        <taxon>Ditrysia</taxon>
        <taxon>Papilionoidea</taxon>
        <taxon>Pieridae</taxon>
        <taxon>Pierinae</taxon>
        <taxon>Pieris</taxon>
    </lineage>
</organism>
<dbReference type="AlphaFoldDB" id="A0A9P0TXP9"/>
<dbReference type="InterPro" id="IPR006201">
    <property type="entry name" value="Neur_channel"/>
</dbReference>